<name>A0A2N2E3C4_9BACT</name>
<dbReference type="GO" id="GO:0003684">
    <property type="term" value="F:damaged DNA binding"/>
    <property type="evidence" value="ECO:0007669"/>
    <property type="project" value="InterPro"/>
</dbReference>
<comment type="caution">
    <text evidence="3">The sequence shown here is derived from an EMBL/GenBank/DDBJ whole genome shotgun (WGS) entry which is preliminary data.</text>
</comment>
<dbReference type="GO" id="GO:0042276">
    <property type="term" value="P:error-prone translesion synthesis"/>
    <property type="evidence" value="ECO:0007669"/>
    <property type="project" value="TreeGrafter"/>
</dbReference>
<comment type="similarity">
    <text evidence="1">Belongs to the DNA polymerase type-Y family.</text>
</comment>
<dbReference type="InterPro" id="IPR036775">
    <property type="entry name" value="DNA_pol_Y-fam_lit_finger_sf"/>
</dbReference>
<dbReference type="Gene3D" id="1.10.150.20">
    <property type="entry name" value="5' to 3' exonuclease, C-terminal subdomain"/>
    <property type="match status" value="1"/>
</dbReference>
<dbReference type="Gene3D" id="3.40.1170.60">
    <property type="match status" value="1"/>
</dbReference>
<dbReference type="GO" id="GO:0003887">
    <property type="term" value="F:DNA-directed DNA polymerase activity"/>
    <property type="evidence" value="ECO:0007669"/>
    <property type="project" value="InterPro"/>
</dbReference>
<dbReference type="SUPFAM" id="SSF56672">
    <property type="entry name" value="DNA/RNA polymerases"/>
    <property type="match status" value="1"/>
</dbReference>
<dbReference type="InterPro" id="IPR043128">
    <property type="entry name" value="Rev_trsase/Diguanyl_cyclase"/>
</dbReference>
<dbReference type="AlphaFoldDB" id="A0A2N2E3C4"/>
<dbReference type="EMBL" id="PHAH01000004">
    <property type="protein sequence ID" value="PKM89208.1"/>
    <property type="molecule type" value="Genomic_DNA"/>
</dbReference>
<proteinExistence type="inferred from homology"/>
<gene>
    <name evidence="3" type="ORF">CVU83_00555</name>
</gene>
<dbReference type="PROSITE" id="PS50173">
    <property type="entry name" value="UMUC"/>
    <property type="match status" value="1"/>
</dbReference>
<sequence length="434" mass="48991">MPVSISSFPRAILHVDGDCFFAACEIARRPGLKGKPVVTGLERGIVSSLTYEAKAMGVKRAMSFSEVKKICPQAVFLPSDYESYSLYSLRMYSIVRRFTPDVEEYSIDECFADLTGLRRPLRMSYETMAEKIKEALDSELGFTFSLGLAPTKVLAKIGSKWKKPSGLTVIPGRDIELYLAKLDVGQVWGIGPQTTALLNKLGVRTALDFIRHDVEWVKARLTKPQLEIWQELRGEMAYPIDTEKKNSYQSISKTKTFTPPSKDETYVFSQLSKNVENACIKLRRHRLAAKKVFFFLKTQDFKFHGYEFKLMRATDNPVEIIAMVKQYFSTVFKASSLFRATGVVLMDISENVCRQADLFNEVARAEKISKIFGSVDGISKRYGKHTMFLGSSFAAMTGTQHEGARQTAPDRKREIFKGETARKRLSIPYLGETG</sequence>
<organism evidence="3 4">
    <name type="scientific">Candidatus Falkowbacteria bacterium HGW-Falkowbacteria-2</name>
    <dbReference type="NCBI Taxonomy" id="2013769"/>
    <lineage>
        <taxon>Bacteria</taxon>
        <taxon>Candidatus Falkowiibacteriota</taxon>
    </lineage>
</organism>
<dbReference type="InterPro" id="IPR050116">
    <property type="entry name" value="DNA_polymerase-Y"/>
</dbReference>
<evidence type="ECO:0000313" key="3">
    <source>
        <dbReference type="EMBL" id="PKM89208.1"/>
    </source>
</evidence>
<accession>A0A2N2E3C4</accession>
<dbReference type="PANTHER" id="PTHR11076">
    <property type="entry name" value="DNA REPAIR POLYMERASE UMUC / TRANSFERASE FAMILY MEMBER"/>
    <property type="match status" value="1"/>
</dbReference>
<dbReference type="Proteomes" id="UP000233325">
    <property type="component" value="Unassembled WGS sequence"/>
</dbReference>
<dbReference type="GO" id="GO:0005829">
    <property type="term" value="C:cytosol"/>
    <property type="evidence" value="ECO:0007669"/>
    <property type="project" value="TreeGrafter"/>
</dbReference>
<dbReference type="Pfam" id="PF11799">
    <property type="entry name" value="IMS_C"/>
    <property type="match status" value="1"/>
</dbReference>
<dbReference type="InterPro" id="IPR001126">
    <property type="entry name" value="UmuC"/>
</dbReference>
<dbReference type="InterPro" id="IPR043502">
    <property type="entry name" value="DNA/RNA_pol_sf"/>
</dbReference>
<evidence type="ECO:0000313" key="4">
    <source>
        <dbReference type="Proteomes" id="UP000233325"/>
    </source>
</evidence>
<feature type="domain" description="UmuC" evidence="2">
    <location>
        <begin position="12"/>
        <end position="191"/>
    </location>
</feature>
<dbReference type="Gene3D" id="3.30.70.270">
    <property type="match status" value="1"/>
</dbReference>
<dbReference type="InterPro" id="IPR017961">
    <property type="entry name" value="DNA_pol_Y-fam_little_finger"/>
</dbReference>
<dbReference type="InterPro" id="IPR022880">
    <property type="entry name" value="DNApol_IV"/>
</dbReference>
<dbReference type="Pfam" id="PF00817">
    <property type="entry name" value="IMS"/>
    <property type="match status" value="1"/>
</dbReference>
<dbReference type="Gene3D" id="3.30.1490.100">
    <property type="entry name" value="DNA polymerase, Y-family, little finger domain"/>
    <property type="match status" value="1"/>
</dbReference>
<dbReference type="CDD" id="cd03586">
    <property type="entry name" value="PolY_Pol_IV_kappa"/>
    <property type="match status" value="1"/>
</dbReference>
<dbReference type="PANTHER" id="PTHR11076:SF34">
    <property type="entry name" value="PROTEIN UMUC"/>
    <property type="match status" value="1"/>
</dbReference>
<evidence type="ECO:0000256" key="1">
    <source>
        <dbReference type="ARBA" id="ARBA00010945"/>
    </source>
</evidence>
<protein>
    <submittedName>
        <fullName evidence="3">DNA polymerase IV</fullName>
    </submittedName>
</protein>
<dbReference type="GO" id="GO:0006281">
    <property type="term" value="P:DNA repair"/>
    <property type="evidence" value="ECO:0007669"/>
    <property type="project" value="InterPro"/>
</dbReference>
<dbReference type="GO" id="GO:0009432">
    <property type="term" value="P:SOS response"/>
    <property type="evidence" value="ECO:0007669"/>
    <property type="project" value="TreeGrafter"/>
</dbReference>
<dbReference type="SUPFAM" id="SSF100879">
    <property type="entry name" value="Lesion bypass DNA polymerase (Y-family), little finger domain"/>
    <property type="match status" value="1"/>
</dbReference>
<evidence type="ECO:0000259" key="2">
    <source>
        <dbReference type="PROSITE" id="PS50173"/>
    </source>
</evidence>
<reference evidence="3 4" key="1">
    <citation type="journal article" date="2017" name="ISME J.">
        <title>Potential for microbial H2 and metal transformations associated with novel bacteria and archaea in deep terrestrial subsurface sediments.</title>
        <authorList>
            <person name="Hernsdorf A.W."/>
            <person name="Amano Y."/>
            <person name="Miyakawa K."/>
            <person name="Ise K."/>
            <person name="Suzuki Y."/>
            <person name="Anantharaman K."/>
            <person name="Probst A."/>
            <person name="Burstein D."/>
            <person name="Thomas B.C."/>
            <person name="Banfield J.F."/>
        </authorList>
    </citation>
    <scope>NUCLEOTIDE SEQUENCE [LARGE SCALE GENOMIC DNA]</scope>
    <source>
        <strain evidence="3">HGW-Falkowbacteria-2</strain>
    </source>
</reference>